<dbReference type="eggNOG" id="COG2205">
    <property type="taxonomic scope" value="Bacteria"/>
</dbReference>
<dbReference type="PRINTS" id="PR00344">
    <property type="entry name" value="BCTRLSENSOR"/>
</dbReference>
<dbReference type="Gene3D" id="1.10.287.130">
    <property type="match status" value="1"/>
</dbReference>
<reference evidence="17 18" key="2">
    <citation type="journal article" date="2011" name="Stand. Genomic Sci.">
        <title>Complete genome sequence of Leadbetterella byssophila type strain (4M15).</title>
        <authorList>
            <person name="Abt B."/>
            <person name="Teshima H."/>
            <person name="Lucas S."/>
            <person name="Lapidus A."/>
            <person name="Del Rio T.G."/>
            <person name="Nolan M."/>
            <person name="Tice H."/>
            <person name="Cheng J.F."/>
            <person name="Pitluck S."/>
            <person name="Liolios K."/>
            <person name="Pagani I."/>
            <person name="Ivanova N."/>
            <person name="Mavromatis K."/>
            <person name="Pati A."/>
            <person name="Tapia R."/>
            <person name="Han C."/>
            <person name="Goodwin L."/>
            <person name="Chen A."/>
            <person name="Palaniappan K."/>
            <person name="Land M."/>
            <person name="Hauser L."/>
            <person name="Chang Y.J."/>
            <person name="Jeffries C.D."/>
            <person name="Rohde M."/>
            <person name="Goker M."/>
            <person name="Tindall B.J."/>
            <person name="Detter J.C."/>
            <person name="Woyke T."/>
            <person name="Bristow J."/>
            <person name="Eisen J.A."/>
            <person name="Markowitz V."/>
            <person name="Hugenholtz P."/>
            <person name="Klenk H.P."/>
            <person name="Kyrpides N.C."/>
        </authorList>
    </citation>
    <scope>NUCLEOTIDE SEQUENCE [LARGE SCALE GENOMIC DNA]</scope>
    <source>
        <strain evidence="18">DSM 17132 / JCM 16389 / KACC 11308 / NBRC 106382 / 4M15</strain>
    </source>
</reference>
<dbReference type="InterPro" id="IPR011110">
    <property type="entry name" value="Reg_prop"/>
</dbReference>
<dbReference type="SMART" id="SM00388">
    <property type="entry name" value="HisKA"/>
    <property type="match status" value="1"/>
</dbReference>
<dbReference type="Gene3D" id="1.10.10.60">
    <property type="entry name" value="Homeodomain-like"/>
    <property type="match status" value="1"/>
</dbReference>
<proteinExistence type="predicted"/>
<dbReference type="PROSITE" id="PS01124">
    <property type="entry name" value="HTH_ARAC_FAMILY_2"/>
    <property type="match status" value="1"/>
</dbReference>
<keyword evidence="6 17" id="KW-0418">Kinase</keyword>
<sequence length="1288" mass="145255">MLKRSVGWTLLFIFLSLGIRAQSLIFEHLGVKEGLSQFTVHDFYQDEYGQMWIATSDGLNRYDGKKMQSFRPAVGDTTGLLGSNILAVTGNAQGKIYLICLSGLLAYDLKTQKFEILAKKGVNTLAYAPGKVWIGSENVLKYYDETSRTFIDYKTFPKGVLIKTILKGEDGALFIGTNEGLYEMDQNGKVREMLREVFTMCLFEGRDKSLWVGTLENGLYRINNRNEITHFKHSEQDPQSVSDDFIRAICQDDLGGYWIGTFKGLDYFDPETRTFRNFKHSPVESHSLSDMSVWCIKKDSQGSLWIGTYFGGVNIFNPEYSFSRFYRPTGQQTGPNSAILGRVTEDSKGNLWICSDYGGLNYFDIGKNTFKYFKSAPGSLSSNILKDLYLDKEVLWIGSHLGGLDKMDLKSGKITRIGLNTGNRSIDKYVRRITPYGKLLLLGTHDGIQVFDPNDNSIRPLLPAQSTYGKGQVWDMMIDRRGVLWFSIRGLVGKYDLKKGELLPVKDNLQFHNAVFFEDSRGQVWMGGAGKGLFCIKGEEVISYHTGNSGLADNYILDIEESNAGYILISTNKGLSRFNITNQVFYNYNNHQFFPFEALNEKSIYVKKSGEIILSSLSGLMMISEKDLLYHPKPHEILFTNLSLNNQDVRPGEGILSSALTSLNRIDVSEKYSSLKIDFAVTNYIKMLQPKVEYMLEGFDDKWLSVPPDYSLNFTNLSSGTYTLKLRSLYGGKEMASSALEIHIQPRFYKTWYAYLFYLCVIGGILFLLYSQVRLKDSLKNADIQAKHLEEVNQSKLRFFMNVSHEIRTPVTLIMAQLDMLLNSSTPLSPSVLNRLQNIKKNAANLKKLITELLDFKKQEEGLVKLKCREEDLVKYLHTVFVSFQDYANSLNIHLAFYSSEEQIMANFDVMQMEKVMYNLFSNAMKFTPPGGEVRLQVGIQGSQAEIILSDTGIGISESSISQIFDRFYQAEDIAVQPLDPGTGIGLSLVKDIVEQHQGSISVSSRLGKGTRFRILLPLREKKVTVPAREMGASKQKKLHKLFIAEDNSDLQGVLSDLFSPMYDVLTEGDGKAVFERVKAGKPALVLLDVMLPNVSGFEICKRIKSDLSTKEIPVVLLTAAASGDKKIEGLQMGADDYVTKPFDARELVIRCNSLINNRQELKAGLNKEKVYGSNELHELFIKEATEVVTRNIDNADFSVGQFAEQLNVSRSSLFSKMKEITGQTPNDFIQEVRLKKGLELLNKDDSVNQIAFAVGFNDPSYFIKQFRKYYGVTPGQYKAGKRKIKPA</sequence>
<dbReference type="EC" id="2.7.13.3" evidence="2"/>
<dbReference type="GO" id="GO:0043565">
    <property type="term" value="F:sequence-specific DNA binding"/>
    <property type="evidence" value="ECO:0007669"/>
    <property type="project" value="InterPro"/>
</dbReference>
<dbReference type="FunFam" id="3.30.565.10:FF:000037">
    <property type="entry name" value="Hybrid sensor histidine kinase/response regulator"/>
    <property type="match status" value="1"/>
</dbReference>
<evidence type="ECO:0000259" key="14">
    <source>
        <dbReference type="PROSITE" id="PS01124"/>
    </source>
</evidence>
<dbReference type="InterPro" id="IPR011006">
    <property type="entry name" value="CheY-like_superfamily"/>
</dbReference>
<dbReference type="InterPro" id="IPR018062">
    <property type="entry name" value="HTH_AraC-typ_CS"/>
</dbReference>
<evidence type="ECO:0000256" key="4">
    <source>
        <dbReference type="ARBA" id="ARBA00022679"/>
    </source>
</evidence>
<dbReference type="InterPro" id="IPR004358">
    <property type="entry name" value="Sig_transdc_His_kin-like_C"/>
</dbReference>
<evidence type="ECO:0000256" key="13">
    <source>
        <dbReference type="SAM" id="Phobius"/>
    </source>
</evidence>
<protein>
    <recommendedName>
        <fullName evidence="2">histidine kinase</fullName>
        <ecNumber evidence="2">2.7.13.3</ecNumber>
    </recommendedName>
</protein>
<dbReference type="GO" id="GO:0003700">
    <property type="term" value="F:DNA-binding transcription factor activity"/>
    <property type="evidence" value="ECO:0007669"/>
    <property type="project" value="InterPro"/>
</dbReference>
<feature type="domain" description="Histidine kinase" evidence="15">
    <location>
        <begin position="802"/>
        <end position="1021"/>
    </location>
</feature>
<comment type="catalytic activity">
    <reaction evidence="1">
        <text>ATP + protein L-histidine = ADP + protein N-phospho-L-histidine.</text>
        <dbReference type="EC" id="2.7.13.3"/>
    </reaction>
</comment>
<evidence type="ECO:0000256" key="7">
    <source>
        <dbReference type="ARBA" id="ARBA00022840"/>
    </source>
</evidence>
<dbReference type="OrthoDB" id="9766459at2"/>
<dbReference type="PROSITE" id="PS00041">
    <property type="entry name" value="HTH_ARAC_FAMILY_1"/>
    <property type="match status" value="1"/>
</dbReference>
<evidence type="ECO:0000256" key="9">
    <source>
        <dbReference type="ARBA" id="ARBA00023015"/>
    </source>
</evidence>
<dbReference type="SMART" id="SM00448">
    <property type="entry name" value="REC"/>
    <property type="match status" value="1"/>
</dbReference>
<dbReference type="eggNOG" id="COG3292">
    <property type="taxonomic scope" value="Bacteria"/>
</dbReference>
<organism evidence="17 18">
    <name type="scientific">Leadbetterella byssophila (strain DSM 17132 / JCM 16389 / KACC 11308 / NBRC 106382 / 4M15)</name>
    <dbReference type="NCBI Taxonomy" id="649349"/>
    <lineage>
        <taxon>Bacteria</taxon>
        <taxon>Pseudomonadati</taxon>
        <taxon>Bacteroidota</taxon>
        <taxon>Cytophagia</taxon>
        <taxon>Cytophagales</taxon>
        <taxon>Leadbetterellaceae</taxon>
        <taxon>Leadbetterella</taxon>
    </lineage>
</organism>
<evidence type="ECO:0000256" key="1">
    <source>
        <dbReference type="ARBA" id="ARBA00000085"/>
    </source>
</evidence>
<dbReference type="PROSITE" id="PS50109">
    <property type="entry name" value="HIS_KIN"/>
    <property type="match status" value="1"/>
</dbReference>
<evidence type="ECO:0000256" key="11">
    <source>
        <dbReference type="ARBA" id="ARBA00023163"/>
    </source>
</evidence>
<keyword evidence="11" id="KW-0804">Transcription</keyword>
<dbReference type="GO" id="GO:0000155">
    <property type="term" value="F:phosphorelay sensor kinase activity"/>
    <property type="evidence" value="ECO:0007669"/>
    <property type="project" value="InterPro"/>
</dbReference>
<dbReference type="STRING" id="649349.Lbys_0355"/>
<dbReference type="Pfam" id="PF12833">
    <property type="entry name" value="HTH_18"/>
    <property type="match status" value="1"/>
</dbReference>
<dbReference type="SUPFAM" id="SSF46689">
    <property type="entry name" value="Homeodomain-like"/>
    <property type="match status" value="1"/>
</dbReference>
<dbReference type="KEGG" id="lby:Lbys_0355"/>
<evidence type="ECO:0000313" key="17">
    <source>
        <dbReference type="EMBL" id="ADQ16133.1"/>
    </source>
</evidence>
<evidence type="ECO:0000256" key="8">
    <source>
        <dbReference type="ARBA" id="ARBA00023012"/>
    </source>
</evidence>
<dbReference type="eggNOG" id="COG0745">
    <property type="taxonomic scope" value="Bacteria"/>
</dbReference>
<dbReference type="HOGENOM" id="CLU_008974_0_0_10"/>
<accession>E4RVE7</accession>
<dbReference type="InterPro" id="IPR036890">
    <property type="entry name" value="HATPase_C_sf"/>
</dbReference>
<dbReference type="GO" id="GO:0005524">
    <property type="term" value="F:ATP binding"/>
    <property type="evidence" value="ECO:0007669"/>
    <property type="project" value="UniProtKB-KW"/>
</dbReference>
<dbReference type="SMART" id="SM00387">
    <property type="entry name" value="HATPase_c"/>
    <property type="match status" value="1"/>
</dbReference>
<dbReference type="CDD" id="cd00082">
    <property type="entry name" value="HisKA"/>
    <property type="match status" value="1"/>
</dbReference>
<dbReference type="InterPro" id="IPR036097">
    <property type="entry name" value="HisK_dim/P_sf"/>
</dbReference>
<evidence type="ECO:0000259" key="16">
    <source>
        <dbReference type="PROSITE" id="PS50110"/>
    </source>
</evidence>
<dbReference type="InterPro" id="IPR005467">
    <property type="entry name" value="His_kinase_dom"/>
</dbReference>
<dbReference type="Pfam" id="PF00512">
    <property type="entry name" value="HisKA"/>
    <property type="match status" value="1"/>
</dbReference>
<keyword evidence="18" id="KW-1185">Reference proteome</keyword>
<keyword evidence="13" id="KW-0812">Transmembrane</keyword>
<keyword evidence="4" id="KW-0808">Transferase</keyword>
<dbReference type="PANTHER" id="PTHR43547">
    <property type="entry name" value="TWO-COMPONENT HISTIDINE KINASE"/>
    <property type="match status" value="1"/>
</dbReference>
<name>E4RVE7_LEAB4</name>
<feature type="domain" description="HTH araC/xylS-type" evidence="14">
    <location>
        <begin position="1183"/>
        <end position="1281"/>
    </location>
</feature>
<dbReference type="eggNOG" id="COG2207">
    <property type="taxonomic scope" value="Bacteria"/>
</dbReference>
<evidence type="ECO:0000256" key="6">
    <source>
        <dbReference type="ARBA" id="ARBA00022777"/>
    </source>
</evidence>
<keyword evidence="7" id="KW-0067">ATP-binding</keyword>
<dbReference type="Pfam" id="PF00072">
    <property type="entry name" value="Response_reg"/>
    <property type="match status" value="1"/>
</dbReference>
<dbReference type="SUPFAM" id="SSF55874">
    <property type="entry name" value="ATPase domain of HSP90 chaperone/DNA topoisomerase II/histidine kinase"/>
    <property type="match status" value="1"/>
</dbReference>
<evidence type="ECO:0000259" key="15">
    <source>
        <dbReference type="PROSITE" id="PS50109"/>
    </source>
</evidence>
<dbReference type="SUPFAM" id="SSF63829">
    <property type="entry name" value="Calcium-dependent phosphotriesterase"/>
    <property type="match status" value="3"/>
</dbReference>
<keyword evidence="10" id="KW-0238">DNA-binding</keyword>
<dbReference type="Gene3D" id="2.130.10.10">
    <property type="entry name" value="YVTN repeat-like/Quinoprotein amine dehydrogenase"/>
    <property type="match status" value="2"/>
</dbReference>
<dbReference type="InterPro" id="IPR013783">
    <property type="entry name" value="Ig-like_fold"/>
</dbReference>
<dbReference type="Gene3D" id="3.30.565.10">
    <property type="entry name" value="Histidine kinase-like ATPase, C-terminal domain"/>
    <property type="match status" value="1"/>
</dbReference>
<dbReference type="Pfam" id="PF07494">
    <property type="entry name" value="Reg_prop"/>
    <property type="match status" value="2"/>
</dbReference>
<dbReference type="InterPro" id="IPR018060">
    <property type="entry name" value="HTH_AraC"/>
</dbReference>
<dbReference type="Pfam" id="PF02518">
    <property type="entry name" value="HATPase_c"/>
    <property type="match status" value="1"/>
</dbReference>
<evidence type="ECO:0000256" key="3">
    <source>
        <dbReference type="ARBA" id="ARBA00022553"/>
    </source>
</evidence>
<dbReference type="SUPFAM" id="SSF47384">
    <property type="entry name" value="Homodimeric domain of signal transducing histidine kinase"/>
    <property type="match status" value="1"/>
</dbReference>
<dbReference type="InterPro" id="IPR001789">
    <property type="entry name" value="Sig_transdc_resp-reg_receiver"/>
</dbReference>
<keyword evidence="9" id="KW-0805">Transcription regulation</keyword>
<evidence type="ECO:0000256" key="12">
    <source>
        <dbReference type="PROSITE-ProRule" id="PRU00169"/>
    </source>
</evidence>
<keyword evidence="3 12" id="KW-0597">Phosphoprotein</keyword>
<feature type="domain" description="Response regulatory" evidence="16">
    <location>
        <begin position="1041"/>
        <end position="1156"/>
    </location>
</feature>
<gene>
    <name evidence="17" type="ordered locus">Lbys_0355</name>
</gene>
<feature type="modified residue" description="4-aspartylphosphate" evidence="12">
    <location>
        <position position="1089"/>
    </location>
</feature>
<dbReference type="InterPro" id="IPR009057">
    <property type="entry name" value="Homeodomain-like_sf"/>
</dbReference>
<dbReference type="Pfam" id="PF07495">
    <property type="entry name" value="Y_Y_Y"/>
    <property type="match status" value="1"/>
</dbReference>
<evidence type="ECO:0000256" key="10">
    <source>
        <dbReference type="ARBA" id="ARBA00023125"/>
    </source>
</evidence>
<feature type="transmembrane region" description="Helical" evidence="13">
    <location>
        <begin position="752"/>
        <end position="770"/>
    </location>
</feature>
<keyword evidence="8" id="KW-0902">Two-component regulatory system</keyword>
<dbReference type="PANTHER" id="PTHR43547:SF2">
    <property type="entry name" value="HYBRID SIGNAL TRANSDUCTION HISTIDINE KINASE C"/>
    <property type="match status" value="1"/>
</dbReference>
<dbReference type="Gene3D" id="3.40.50.2300">
    <property type="match status" value="1"/>
</dbReference>
<dbReference type="EMBL" id="CP002305">
    <property type="protein sequence ID" value="ADQ16133.1"/>
    <property type="molecule type" value="Genomic_DNA"/>
</dbReference>
<keyword evidence="5" id="KW-0547">Nucleotide-binding</keyword>
<evidence type="ECO:0000313" key="18">
    <source>
        <dbReference type="Proteomes" id="UP000007435"/>
    </source>
</evidence>
<dbReference type="Gene3D" id="2.60.40.10">
    <property type="entry name" value="Immunoglobulins"/>
    <property type="match status" value="1"/>
</dbReference>
<dbReference type="SMART" id="SM00342">
    <property type="entry name" value="HTH_ARAC"/>
    <property type="match status" value="1"/>
</dbReference>
<keyword evidence="13" id="KW-1133">Transmembrane helix</keyword>
<evidence type="ECO:0000256" key="2">
    <source>
        <dbReference type="ARBA" id="ARBA00012438"/>
    </source>
</evidence>
<evidence type="ECO:0000256" key="5">
    <source>
        <dbReference type="ARBA" id="ARBA00022741"/>
    </source>
</evidence>
<dbReference type="InterPro" id="IPR015943">
    <property type="entry name" value="WD40/YVTN_repeat-like_dom_sf"/>
</dbReference>
<dbReference type="InterPro" id="IPR003661">
    <property type="entry name" value="HisK_dim/P_dom"/>
</dbReference>
<dbReference type="SUPFAM" id="SSF52172">
    <property type="entry name" value="CheY-like"/>
    <property type="match status" value="1"/>
</dbReference>
<dbReference type="InterPro" id="IPR011123">
    <property type="entry name" value="Y_Y_Y"/>
</dbReference>
<dbReference type="PROSITE" id="PS50110">
    <property type="entry name" value="RESPONSE_REGULATORY"/>
    <property type="match status" value="1"/>
</dbReference>
<dbReference type="InterPro" id="IPR003594">
    <property type="entry name" value="HATPase_dom"/>
</dbReference>
<dbReference type="Proteomes" id="UP000007435">
    <property type="component" value="Chromosome"/>
</dbReference>
<reference key="1">
    <citation type="submission" date="2010-11" db="EMBL/GenBank/DDBJ databases">
        <title>The complete genome of Leadbetterella byssophila DSM 17132.</title>
        <authorList>
            <consortium name="US DOE Joint Genome Institute (JGI-PGF)"/>
            <person name="Lucas S."/>
            <person name="Copeland A."/>
            <person name="Lapidus A."/>
            <person name="Glavina del Rio T."/>
            <person name="Dalin E."/>
            <person name="Tice H."/>
            <person name="Bruce D."/>
            <person name="Goodwin L."/>
            <person name="Pitluck S."/>
            <person name="Kyrpides N."/>
            <person name="Mavromatis K."/>
            <person name="Ivanova N."/>
            <person name="Teshima H."/>
            <person name="Brettin T."/>
            <person name="Detter J.C."/>
            <person name="Han C."/>
            <person name="Tapia R."/>
            <person name="Land M."/>
            <person name="Hauser L."/>
            <person name="Markowitz V."/>
            <person name="Cheng J.-F."/>
            <person name="Hugenholtz P."/>
            <person name="Woyke T."/>
            <person name="Wu D."/>
            <person name="Tindall B."/>
            <person name="Pomrenke H.G."/>
            <person name="Brambilla E."/>
            <person name="Klenk H.-P."/>
            <person name="Eisen J.A."/>
        </authorList>
    </citation>
    <scope>NUCLEOTIDE SEQUENCE [LARGE SCALE GENOMIC DNA]</scope>
    <source>
        <strain>DSM 17132</strain>
    </source>
</reference>
<keyword evidence="13" id="KW-0472">Membrane</keyword>